<keyword evidence="2" id="KW-0862">Zinc</keyword>
<dbReference type="GO" id="GO:0006351">
    <property type="term" value="P:DNA-templated transcription"/>
    <property type="evidence" value="ECO:0007669"/>
    <property type="project" value="InterPro"/>
</dbReference>
<evidence type="ECO:0000256" key="5">
    <source>
        <dbReference type="ARBA" id="ARBA00023159"/>
    </source>
</evidence>
<evidence type="ECO:0000256" key="8">
    <source>
        <dbReference type="ARBA" id="ARBA00037990"/>
    </source>
</evidence>
<dbReference type="GO" id="GO:0008270">
    <property type="term" value="F:zinc ion binding"/>
    <property type="evidence" value="ECO:0007669"/>
    <property type="project" value="InterPro"/>
</dbReference>
<evidence type="ECO:0000259" key="10">
    <source>
        <dbReference type="SMART" id="SM00066"/>
    </source>
</evidence>
<evidence type="ECO:0000256" key="2">
    <source>
        <dbReference type="ARBA" id="ARBA00022833"/>
    </source>
</evidence>
<dbReference type="SUPFAM" id="SSF57701">
    <property type="entry name" value="Zn2/Cys6 DNA-binding domain"/>
    <property type="match status" value="1"/>
</dbReference>
<dbReference type="Proteomes" id="UP000799324">
    <property type="component" value="Unassembled WGS sequence"/>
</dbReference>
<dbReference type="InterPro" id="IPR051439">
    <property type="entry name" value="XlnR/Xlr1"/>
</dbReference>
<sequence>MAGKFMDLSVDIKTLIVQHVTRPTDLANLCLTCKQLHEISVRELYYEVTLDVGSPNDTRLGPFLNPHNIGLPHVRKLDLYLADVMDKCNQLQQANFAIRMIIELLPENILEKFSWHPWSPFSGDNLVLLYRKQKRMKWLEGIALDREVLEEIQKIPDFQNVFQNVRKLGLYPDGREVLDYCALLLKNSPKVEKITLHASFDDSESPIPNRELNDSPTGPGLITSSMFSHMQPFSKCTPLALKELTLQKIYLRYATDTYCKFINFQSVKSIRIFACTGADALFAELSKSTRLPDKLETLEFKHDDNVENEGLAALDGFLCLVSGIKTLTIDLAFSKSLPATAGIIRHNKTLKLLNVHASRIPDECDDELVYDYSSFADICRNCSDLEQISVAFPAVSVIRHKQDSFVNFENCLGDLPKLVTLNITTWPNNSPSSSKLPRKLYEHMLQGLANQGFDRSVAHATEQQRVSKLAVIAFGSSDKVYDREDSQNQIIFVKGKQTDPLGAEKPVAIQIGWCLRKYVDAGPKSDILDFSLTRSSMSSQYPPPDEAAHYPPIYPATPNAQLLDGQPPAQLQYSPPQNIFPKIESLSDVLQHQANQATHALSDQRNHNATHIPEQPKANRLRKACDSCSARKCDEGSPCRACASLEIPCTFERPSKRRGPPNRHAEAIKKRKFDGTDGASGPSTPASPTGAAQALAQLSSHPPHLSAESICSFPTMNALIDDFFTYIHPVCPFPHEPSFREAWGNREDFSNPAFLALLASMIAALVASFPRKPRLHLKTQTRDQYPSHLSLVEKCREVCAQARGPGYLDKPSLNVYDACTSYFLGLTGAYIFQWRQLRLYFGECLTILRSLGLHKAQDQGYSSLGGVPSVIGSDGPDFDGSRDLKLDKITEQIGRRLFWTLFVGMRTMQQLGASFGELNILPSTPSEPLPPLPAEVDDACIYPNNITPQPVGIVPVITGFNLNVRIYTSYSTLAAAEMVIGIDELFDWDRQQRVIQQSLTRCRHVLDDIPDVLKVLPKDSQNGRFGQRRQPYYPPMPEYANVRDPSLGGLGGPDPQEARRGAQYEIQKANIYASHLSIRSYLVEKYFALLDKWNATRSQQTHQNSSIHSSPNALAVGFDRFLPNSHVESKELETSMENEREQVVKDLLIVLGSIDMVNMEPNGDSFVSLRFLYQPHAHYLYAPHPNSDPFPISILSNHLFPYSRLLPILQTQKIRQIASTLLEVPKERRGSVALQHQEYLYKFLDILSKLERVSPETSDPGQGNIGVDDESELRAWADLRDYQLKFQESGGIYGFS</sequence>
<gene>
    <name evidence="11" type="ORF">K491DRAFT_646971</name>
</gene>
<keyword evidence="5" id="KW-0010">Activator</keyword>
<evidence type="ECO:0000313" key="11">
    <source>
        <dbReference type="EMBL" id="KAF2661727.1"/>
    </source>
</evidence>
<protein>
    <recommendedName>
        <fullName evidence="10">Zn(2)-C6 fungal-type domain-containing protein</fullName>
    </recommendedName>
</protein>
<keyword evidence="4" id="KW-0238">DNA-binding</keyword>
<evidence type="ECO:0000256" key="9">
    <source>
        <dbReference type="SAM" id="MobiDB-lite"/>
    </source>
</evidence>
<dbReference type="EMBL" id="MU004292">
    <property type="protein sequence ID" value="KAF2661727.1"/>
    <property type="molecule type" value="Genomic_DNA"/>
</dbReference>
<accession>A0A6A6TRE2</accession>
<dbReference type="CDD" id="cd09917">
    <property type="entry name" value="F-box_SF"/>
    <property type="match status" value="1"/>
</dbReference>
<feature type="domain" description="Zn(2)-C6 fungal-type" evidence="10">
    <location>
        <begin position="619"/>
        <end position="660"/>
    </location>
</feature>
<dbReference type="InterPro" id="IPR036864">
    <property type="entry name" value="Zn2-C6_fun-type_DNA-bd_sf"/>
</dbReference>
<keyword evidence="3" id="KW-0805">Transcription regulation</keyword>
<dbReference type="SMART" id="SM00066">
    <property type="entry name" value="GAL4"/>
    <property type="match status" value="1"/>
</dbReference>
<reference evidence="11" key="1">
    <citation type="journal article" date="2020" name="Stud. Mycol.">
        <title>101 Dothideomycetes genomes: a test case for predicting lifestyles and emergence of pathogens.</title>
        <authorList>
            <person name="Haridas S."/>
            <person name="Albert R."/>
            <person name="Binder M."/>
            <person name="Bloem J."/>
            <person name="Labutti K."/>
            <person name="Salamov A."/>
            <person name="Andreopoulos B."/>
            <person name="Baker S."/>
            <person name="Barry K."/>
            <person name="Bills G."/>
            <person name="Bluhm B."/>
            <person name="Cannon C."/>
            <person name="Castanera R."/>
            <person name="Culley D."/>
            <person name="Daum C."/>
            <person name="Ezra D."/>
            <person name="Gonzalez J."/>
            <person name="Henrissat B."/>
            <person name="Kuo A."/>
            <person name="Liang C."/>
            <person name="Lipzen A."/>
            <person name="Lutzoni F."/>
            <person name="Magnuson J."/>
            <person name="Mondo S."/>
            <person name="Nolan M."/>
            <person name="Ohm R."/>
            <person name="Pangilinan J."/>
            <person name="Park H.-J."/>
            <person name="Ramirez L."/>
            <person name="Alfaro M."/>
            <person name="Sun H."/>
            <person name="Tritt A."/>
            <person name="Yoshinaga Y."/>
            <person name="Zwiers L.-H."/>
            <person name="Turgeon B."/>
            <person name="Goodwin S."/>
            <person name="Spatafora J."/>
            <person name="Crous P."/>
            <person name="Grigoriev I."/>
        </authorList>
    </citation>
    <scope>NUCLEOTIDE SEQUENCE</scope>
    <source>
        <strain evidence="11">CBS 122681</strain>
    </source>
</reference>
<evidence type="ECO:0000256" key="7">
    <source>
        <dbReference type="ARBA" id="ARBA00023242"/>
    </source>
</evidence>
<dbReference type="CDD" id="cd12148">
    <property type="entry name" value="fungal_TF_MHR"/>
    <property type="match status" value="1"/>
</dbReference>
<dbReference type="GO" id="GO:0003677">
    <property type="term" value="F:DNA binding"/>
    <property type="evidence" value="ECO:0007669"/>
    <property type="project" value="UniProtKB-KW"/>
</dbReference>
<dbReference type="GO" id="GO:0000981">
    <property type="term" value="F:DNA-binding transcription factor activity, RNA polymerase II-specific"/>
    <property type="evidence" value="ECO:0007669"/>
    <property type="project" value="InterPro"/>
</dbReference>
<dbReference type="PANTHER" id="PTHR47663:SF1">
    <property type="entry name" value="XYLANOLYTIC TRANSCRIPTIONAL ACTIVATOR XLNR-RELATED"/>
    <property type="match status" value="1"/>
</dbReference>
<name>A0A6A6TRE2_9PLEO</name>
<organism evidence="11 12">
    <name type="scientific">Lophiostoma macrostomum CBS 122681</name>
    <dbReference type="NCBI Taxonomy" id="1314788"/>
    <lineage>
        <taxon>Eukaryota</taxon>
        <taxon>Fungi</taxon>
        <taxon>Dikarya</taxon>
        <taxon>Ascomycota</taxon>
        <taxon>Pezizomycotina</taxon>
        <taxon>Dothideomycetes</taxon>
        <taxon>Pleosporomycetidae</taxon>
        <taxon>Pleosporales</taxon>
        <taxon>Lophiostomataceae</taxon>
        <taxon>Lophiostoma</taxon>
    </lineage>
</organism>
<keyword evidence="1" id="KW-0479">Metal-binding</keyword>
<dbReference type="Pfam" id="PF04082">
    <property type="entry name" value="Fungal_trans"/>
    <property type="match status" value="1"/>
</dbReference>
<keyword evidence="7" id="KW-0539">Nucleus</keyword>
<dbReference type="InterPro" id="IPR001138">
    <property type="entry name" value="Zn2Cys6_DnaBD"/>
</dbReference>
<dbReference type="Gene3D" id="4.10.240.10">
    <property type="entry name" value="Zn(2)-C6 fungal-type DNA-binding domain"/>
    <property type="match status" value="1"/>
</dbReference>
<evidence type="ECO:0000313" key="12">
    <source>
        <dbReference type="Proteomes" id="UP000799324"/>
    </source>
</evidence>
<dbReference type="PANTHER" id="PTHR47663">
    <property type="entry name" value="XYLANOLYTIC TRANSCRIPTIONAL ACTIVATOR XLNR-RELATED"/>
    <property type="match status" value="1"/>
</dbReference>
<keyword evidence="12" id="KW-1185">Reference proteome</keyword>
<evidence type="ECO:0000256" key="4">
    <source>
        <dbReference type="ARBA" id="ARBA00023125"/>
    </source>
</evidence>
<feature type="region of interest" description="Disordered" evidence="9">
    <location>
        <begin position="652"/>
        <end position="699"/>
    </location>
</feature>
<dbReference type="CDD" id="cd00067">
    <property type="entry name" value="GAL4"/>
    <property type="match status" value="1"/>
</dbReference>
<comment type="similarity">
    <text evidence="8">Belongs to the xlnR/xlr1 family.</text>
</comment>
<evidence type="ECO:0000256" key="3">
    <source>
        <dbReference type="ARBA" id="ARBA00023015"/>
    </source>
</evidence>
<proteinExistence type="inferred from homology"/>
<evidence type="ECO:0000256" key="6">
    <source>
        <dbReference type="ARBA" id="ARBA00023163"/>
    </source>
</evidence>
<dbReference type="OrthoDB" id="5284003at2759"/>
<keyword evidence="6" id="KW-0804">Transcription</keyword>
<evidence type="ECO:0000256" key="1">
    <source>
        <dbReference type="ARBA" id="ARBA00022723"/>
    </source>
</evidence>
<dbReference type="InterPro" id="IPR007219">
    <property type="entry name" value="XnlR_reg_dom"/>
</dbReference>